<sequence>MLTIITALMRLQVRDESDLHECLSRRGSTFLFLPRGSEDTQPSLLADLRTNEEQGMSPARGLLLTRPYMHLQGFLGRLRPLRASLQLLEAVVWTAP</sequence>
<evidence type="ECO:0000313" key="2">
    <source>
        <dbReference type="Proteomes" id="UP001266305"/>
    </source>
</evidence>
<dbReference type="EMBL" id="JASSZA010000006">
    <property type="protein sequence ID" value="KAK2108139.1"/>
    <property type="molecule type" value="Genomic_DNA"/>
</dbReference>
<reference evidence="1 2" key="1">
    <citation type="submission" date="2023-05" db="EMBL/GenBank/DDBJ databases">
        <title>B98-5 Cell Line De Novo Hybrid Assembly: An Optical Mapping Approach.</title>
        <authorList>
            <person name="Kananen K."/>
            <person name="Auerbach J.A."/>
            <person name="Kautto E."/>
            <person name="Blachly J.S."/>
        </authorList>
    </citation>
    <scope>NUCLEOTIDE SEQUENCE [LARGE SCALE GENOMIC DNA]</scope>
    <source>
        <strain evidence="1">B95-8</strain>
        <tissue evidence="1">Cell line</tissue>
    </source>
</reference>
<accession>A0ABQ9VFJ9</accession>
<proteinExistence type="predicted"/>
<keyword evidence="2" id="KW-1185">Reference proteome</keyword>
<name>A0ABQ9VFJ9_SAGOE</name>
<evidence type="ECO:0000313" key="1">
    <source>
        <dbReference type="EMBL" id="KAK2108139.1"/>
    </source>
</evidence>
<organism evidence="1 2">
    <name type="scientific">Saguinus oedipus</name>
    <name type="common">Cotton-top tamarin</name>
    <name type="synonym">Oedipomidas oedipus</name>
    <dbReference type="NCBI Taxonomy" id="9490"/>
    <lineage>
        <taxon>Eukaryota</taxon>
        <taxon>Metazoa</taxon>
        <taxon>Chordata</taxon>
        <taxon>Craniata</taxon>
        <taxon>Vertebrata</taxon>
        <taxon>Euteleostomi</taxon>
        <taxon>Mammalia</taxon>
        <taxon>Eutheria</taxon>
        <taxon>Euarchontoglires</taxon>
        <taxon>Primates</taxon>
        <taxon>Haplorrhini</taxon>
        <taxon>Platyrrhini</taxon>
        <taxon>Cebidae</taxon>
        <taxon>Callitrichinae</taxon>
        <taxon>Saguinus</taxon>
    </lineage>
</organism>
<protein>
    <submittedName>
        <fullName evidence="1">Uncharacterized protein</fullName>
    </submittedName>
</protein>
<gene>
    <name evidence="1" type="ORF">P7K49_013304</name>
</gene>
<dbReference type="Proteomes" id="UP001266305">
    <property type="component" value="Unassembled WGS sequence"/>
</dbReference>
<comment type="caution">
    <text evidence="1">The sequence shown here is derived from an EMBL/GenBank/DDBJ whole genome shotgun (WGS) entry which is preliminary data.</text>
</comment>